<dbReference type="GO" id="GO:0008168">
    <property type="term" value="F:methyltransferase activity"/>
    <property type="evidence" value="ECO:0007669"/>
    <property type="project" value="UniProtKB-KW"/>
</dbReference>
<dbReference type="PANTHER" id="PTHR43464">
    <property type="entry name" value="METHYLTRANSFERASE"/>
    <property type="match status" value="1"/>
</dbReference>
<dbReference type="InterPro" id="IPR041698">
    <property type="entry name" value="Methyltransf_25"/>
</dbReference>
<name>A0ABN3D784_9MICO</name>
<gene>
    <name evidence="5" type="ORF">GCM10009851_01880</name>
</gene>
<comment type="caution">
    <text evidence="5">The sequence shown here is derived from an EMBL/GenBank/DDBJ whole genome shotgun (WGS) entry which is preliminary data.</text>
</comment>
<dbReference type="Proteomes" id="UP001500929">
    <property type="component" value="Unassembled WGS sequence"/>
</dbReference>
<dbReference type="Pfam" id="PF13649">
    <property type="entry name" value="Methyltransf_25"/>
    <property type="match status" value="1"/>
</dbReference>
<evidence type="ECO:0000259" key="4">
    <source>
        <dbReference type="Pfam" id="PF13649"/>
    </source>
</evidence>
<keyword evidence="6" id="KW-1185">Reference proteome</keyword>
<evidence type="ECO:0000256" key="2">
    <source>
        <dbReference type="ARBA" id="ARBA00022679"/>
    </source>
</evidence>
<accession>A0ABN3D784</accession>
<keyword evidence="1 5" id="KW-0489">Methyltransferase</keyword>
<sequence length="249" mass="27611">MPMLPDLRKRAVATRERMDDPDCDPVLLARTFEQFTGVNRLVAGWRGTYRERIRPLLSAETLSTLLDVGCGGGDIARALARWAKNDGLLLEVTGIDPDPRAIQAANSAPNPDGVRFHTLASSALVDAALRFDFVISNHVLHHLTADQLTDLLVDCELLCRGLSIHSDIRRSRLAYLEYWWATLVLFRGSFVREDGLTSIRRSYTEAELRVAARREWNVEAQAPFRNLLTFAASAAAKEGEPGAQGTLEA</sequence>
<dbReference type="GO" id="GO:0032259">
    <property type="term" value="P:methylation"/>
    <property type="evidence" value="ECO:0007669"/>
    <property type="project" value="UniProtKB-KW"/>
</dbReference>
<dbReference type="NCBIfam" id="NF004851">
    <property type="entry name" value="PRK06202.1"/>
    <property type="match status" value="1"/>
</dbReference>
<keyword evidence="3" id="KW-0949">S-adenosyl-L-methionine</keyword>
<dbReference type="EMBL" id="BAAAQY010000001">
    <property type="protein sequence ID" value="GAA2222664.1"/>
    <property type="molecule type" value="Genomic_DNA"/>
</dbReference>
<dbReference type="InterPro" id="IPR029063">
    <property type="entry name" value="SAM-dependent_MTases_sf"/>
</dbReference>
<feature type="domain" description="Methyltransferase" evidence="4">
    <location>
        <begin position="66"/>
        <end position="154"/>
    </location>
</feature>
<evidence type="ECO:0000256" key="3">
    <source>
        <dbReference type="ARBA" id="ARBA00022691"/>
    </source>
</evidence>
<reference evidence="5 6" key="1">
    <citation type="journal article" date="2019" name="Int. J. Syst. Evol. Microbiol.">
        <title>The Global Catalogue of Microorganisms (GCM) 10K type strain sequencing project: providing services to taxonomists for standard genome sequencing and annotation.</title>
        <authorList>
            <consortium name="The Broad Institute Genomics Platform"/>
            <consortium name="The Broad Institute Genome Sequencing Center for Infectious Disease"/>
            <person name="Wu L."/>
            <person name="Ma J."/>
        </authorList>
    </citation>
    <scope>NUCLEOTIDE SEQUENCE [LARGE SCALE GENOMIC DNA]</scope>
    <source>
        <strain evidence="5 6">JCM 16117</strain>
    </source>
</reference>
<dbReference type="CDD" id="cd02440">
    <property type="entry name" value="AdoMet_MTases"/>
    <property type="match status" value="1"/>
</dbReference>
<evidence type="ECO:0000313" key="5">
    <source>
        <dbReference type="EMBL" id="GAA2222664.1"/>
    </source>
</evidence>
<evidence type="ECO:0000256" key="1">
    <source>
        <dbReference type="ARBA" id="ARBA00022603"/>
    </source>
</evidence>
<dbReference type="PANTHER" id="PTHR43464:SF19">
    <property type="entry name" value="UBIQUINONE BIOSYNTHESIS O-METHYLTRANSFERASE, MITOCHONDRIAL"/>
    <property type="match status" value="1"/>
</dbReference>
<keyword evidence="2" id="KW-0808">Transferase</keyword>
<dbReference type="Gene3D" id="3.40.50.150">
    <property type="entry name" value="Vaccinia Virus protein VP39"/>
    <property type="match status" value="1"/>
</dbReference>
<organism evidence="5 6">
    <name type="scientific">Herbiconiux moechotypicola</name>
    <dbReference type="NCBI Taxonomy" id="637393"/>
    <lineage>
        <taxon>Bacteria</taxon>
        <taxon>Bacillati</taxon>
        <taxon>Actinomycetota</taxon>
        <taxon>Actinomycetes</taxon>
        <taxon>Micrococcales</taxon>
        <taxon>Microbacteriaceae</taxon>
        <taxon>Herbiconiux</taxon>
    </lineage>
</organism>
<proteinExistence type="predicted"/>
<evidence type="ECO:0000313" key="6">
    <source>
        <dbReference type="Proteomes" id="UP001500929"/>
    </source>
</evidence>
<dbReference type="SUPFAM" id="SSF53335">
    <property type="entry name" value="S-adenosyl-L-methionine-dependent methyltransferases"/>
    <property type="match status" value="1"/>
</dbReference>
<protein>
    <submittedName>
        <fullName evidence="5">Class I SAM-dependent methyltransferase</fullName>
    </submittedName>
</protein>
<dbReference type="RefSeq" id="WP_259477866.1">
    <property type="nucleotide sequence ID" value="NZ_BAAAQY010000001.1"/>
</dbReference>